<dbReference type="InterPro" id="IPR000120">
    <property type="entry name" value="Amidase"/>
</dbReference>
<gene>
    <name evidence="3" type="ORF">Bca52824_032013</name>
    <name evidence="4" type="ORF">Bca52824_032015</name>
</gene>
<dbReference type="Pfam" id="PF01425">
    <property type="entry name" value="Amidase"/>
    <property type="match status" value="1"/>
</dbReference>
<feature type="compositionally biased region" description="Low complexity" evidence="1">
    <location>
        <begin position="1"/>
        <end position="14"/>
    </location>
</feature>
<dbReference type="PANTHER" id="PTHR11895:SF7">
    <property type="entry name" value="GLUTAMYL-TRNA(GLN) AMIDOTRANSFERASE SUBUNIT A, MITOCHONDRIAL"/>
    <property type="match status" value="1"/>
</dbReference>
<dbReference type="PANTHER" id="PTHR11895">
    <property type="entry name" value="TRANSAMIDASE"/>
    <property type="match status" value="1"/>
</dbReference>
<feature type="compositionally biased region" description="Gly residues" evidence="1">
    <location>
        <begin position="15"/>
        <end position="30"/>
    </location>
</feature>
<feature type="domain" description="Amidase" evidence="2">
    <location>
        <begin position="103"/>
        <end position="150"/>
    </location>
</feature>
<evidence type="ECO:0000313" key="5">
    <source>
        <dbReference type="Proteomes" id="UP000886595"/>
    </source>
</evidence>
<evidence type="ECO:0000259" key="2">
    <source>
        <dbReference type="Pfam" id="PF01425"/>
    </source>
</evidence>
<evidence type="ECO:0000313" key="4">
    <source>
        <dbReference type="EMBL" id="KAG2303364.1"/>
    </source>
</evidence>
<dbReference type="GO" id="GO:0050567">
    <property type="term" value="F:glutaminyl-tRNA synthase (glutamine-hydrolyzing) activity"/>
    <property type="evidence" value="ECO:0007669"/>
    <property type="project" value="TreeGrafter"/>
</dbReference>
<dbReference type="SUPFAM" id="SSF75304">
    <property type="entry name" value="Amidase signature (AS) enzymes"/>
    <property type="match status" value="1"/>
</dbReference>
<name>A0A8X7SA91_BRACI</name>
<sequence length="176" mass="18040">MSDPSGQSSTTVVGVGNGGGNSSGGGGSGGSFASQPQRAKVDSTSSKQDVSEFQSQFLSMDSFESKPLKGLKIGFIHEKLEEGVHSGMRSATKEAASHLEGLDCVLTEVNVNLAGLPAIVLPCGLVERGSSGLPVGLQMIGAAFDEEKLLKVSHIFEQTLKGSGFVSPTLPNVACT</sequence>
<dbReference type="AlphaFoldDB" id="A0A8X7SA91"/>
<comment type="caution">
    <text evidence="4">The sequence shown here is derived from an EMBL/GenBank/DDBJ whole genome shotgun (WGS) entry which is preliminary data.</text>
</comment>
<organism evidence="4 5">
    <name type="scientific">Brassica carinata</name>
    <name type="common">Ethiopian mustard</name>
    <name type="synonym">Abyssinian cabbage</name>
    <dbReference type="NCBI Taxonomy" id="52824"/>
    <lineage>
        <taxon>Eukaryota</taxon>
        <taxon>Viridiplantae</taxon>
        <taxon>Streptophyta</taxon>
        <taxon>Embryophyta</taxon>
        <taxon>Tracheophyta</taxon>
        <taxon>Spermatophyta</taxon>
        <taxon>Magnoliopsida</taxon>
        <taxon>eudicotyledons</taxon>
        <taxon>Gunneridae</taxon>
        <taxon>Pentapetalae</taxon>
        <taxon>rosids</taxon>
        <taxon>malvids</taxon>
        <taxon>Brassicales</taxon>
        <taxon>Brassicaceae</taxon>
        <taxon>Brassiceae</taxon>
        <taxon>Brassica</taxon>
    </lineage>
</organism>
<reference evidence="4 5" key="1">
    <citation type="submission" date="2020-02" db="EMBL/GenBank/DDBJ databases">
        <authorList>
            <person name="Ma Q."/>
            <person name="Huang Y."/>
            <person name="Song X."/>
            <person name="Pei D."/>
        </authorList>
    </citation>
    <scope>NUCLEOTIDE SEQUENCE [LARGE SCALE GENOMIC DNA]</scope>
    <source>
        <strain evidence="4">Sxm20200214</strain>
        <tissue evidence="4">Leaf</tissue>
    </source>
</reference>
<protein>
    <recommendedName>
        <fullName evidence="2">Amidase domain-containing protein</fullName>
    </recommendedName>
</protein>
<dbReference type="InterPro" id="IPR023631">
    <property type="entry name" value="Amidase_dom"/>
</dbReference>
<keyword evidence="5" id="KW-1185">Reference proteome</keyword>
<feature type="compositionally biased region" description="Polar residues" evidence="1">
    <location>
        <begin position="32"/>
        <end position="47"/>
    </location>
</feature>
<dbReference type="EMBL" id="JAAMPC010000007">
    <property type="protein sequence ID" value="KAG2303364.1"/>
    <property type="molecule type" value="Genomic_DNA"/>
</dbReference>
<evidence type="ECO:0000256" key="1">
    <source>
        <dbReference type="SAM" id="MobiDB-lite"/>
    </source>
</evidence>
<dbReference type="EMBL" id="JAAMPC010000007">
    <property type="protein sequence ID" value="KAG2303362.1"/>
    <property type="molecule type" value="Genomic_DNA"/>
</dbReference>
<dbReference type="Proteomes" id="UP000886595">
    <property type="component" value="Unassembled WGS sequence"/>
</dbReference>
<proteinExistence type="predicted"/>
<evidence type="ECO:0000313" key="3">
    <source>
        <dbReference type="EMBL" id="KAG2303362.1"/>
    </source>
</evidence>
<dbReference type="InterPro" id="IPR036928">
    <property type="entry name" value="AS_sf"/>
</dbReference>
<dbReference type="OrthoDB" id="6428749at2759"/>
<accession>A0A8X7SA91</accession>
<dbReference type="Gene3D" id="3.90.1300.10">
    <property type="entry name" value="Amidase signature (AS) domain"/>
    <property type="match status" value="1"/>
</dbReference>
<feature type="region of interest" description="Disordered" evidence="1">
    <location>
        <begin position="1"/>
        <end position="47"/>
    </location>
</feature>